<accession>A0ABQ6AAY9</accession>
<dbReference type="Proteomes" id="UP001156641">
    <property type="component" value="Unassembled WGS sequence"/>
</dbReference>
<proteinExistence type="predicted"/>
<evidence type="ECO:0000313" key="3">
    <source>
        <dbReference type="Proteomes" id="UP001156641"/>
    </source>
</evidence>
<sequence length="107" mass="12235">MQAPRREIRRVIAENDLTVIGMFAGYFNLKLKHPPLSPNAGRGPRAGAQHRRLAAKIAFYPDENLNRYQHEQKCTERKSDSQKISHNRNIPVDEPACRQGKGRDDSK</sequence>
<feature type="region of interest" description="Disordered" evidence="1">
    <location>
        <begin position="70"/>
        <end position="107"/>
    </location>
</feature>
<organism evidence="2 3">
    <name type="scientific">Acidocella aquatica</name>
    <dbReference type="NCBI Taxonomy" id="1922313"/>
    <lineage>
        <taxon>Bacteria</taxon>
        <taxon>Pseudomonadati</taxon>
        <taxon>Pseudomonadota</taxon>
        <taxon>Alphaproteobacteria</taxon>
        <taxon>Acetobacterales</taxon>
        <taxon>Acidocellaceae</taxon>
        <taxon>Acidocella</taxon>
    </lineage>
</organism>
<reference evidence="3" key="1">
    <citation type="journal article" date="2019" name="Int. J. Syst. Evol. Microbiol.">
        <title>The Global Catalogue of Microorganisms (GCM) 10K type strain sequencing project: providing services to taxonomists for standard genome sequencing and annotation.</title>
        <authorList>
            <consortium name="The Broad Institute Genomics Platform"/>
            <consortium name="The Broad Institute Genome Sequencing Center for Infectious Disease"/>
            <person name="Wu L."/>
            <person name="Ma J."/>
        </authorList>
    </citation>
    <scope>NUCLEOTIDE SEQUENCE [LARGE SCALE GENOMIC DNA]</scope>
    <source>
        <strain evidence="3">NBRC 112502</strain>
    </source>
</reference>
<evidence type="ECO:0000313" key="2">
    <source>
        <dbReference type="EMBL" id="GLR68473.1"/>
    </source>
</evidence>
<protein>
    <submittedName>
        <fullName evidence="2">Uncharacterized protein</fullName>
    </submittedName>
</protein>
<keyword evidence="3" id="KW-1185">Reference proteome</keyword>
<dbReference type="EMBL" id="BSOS01000090">
    <property type="protein sequence ID" value="GLR68473.1"/>
    <property type="molecule type" value="Genomic_DNA"/>
</dbReference>
<feature type="compositionally biased region" description="Basic and acidic residues" evidence="1">
    <location>
        <begin position="70"/>
        <end position="83"/>
    </location>
</feature>
<gene>
    <name evidence="2" type="ORF">GCM10010909_31540</name>
</gene>
<comment type="caution">
    <text evidence="2">The sequence shown here is derived from an EMBL/GenBank/DDBJ whole genome shotgun (WGS) entry which is preliminary data.</text>
</comment>
<evidence type="ECO:0000256" key="1">
    <source>
        <dbReference type="SAM" id="MobiDB-lite"/>
    </source>
</evidence>
<name>A0ABQ6AAY9_9PROT</name>